<evidence type="ECO:0000313" key="1">
    <source>
        <dbReference type="EMBL" id="CAH2267523.1"/>
    </source>
</evidence>
<reference evidence="1" key="1">
    <citation type="submission" date="2022-03" db="EMBL/GenBank/DDBJ databases">
        <authorList>
            <person name="Lindestad O."/>
        </authorList>
    </citation>
    <scope>NUCLEOTIDE SEQUENCE</scope>
</reference>
<dbReference type="EMBL" id="CAKXAJ010026361">
    <property type="protein sequence ID" value="CAH2267523.1"/>
    <property type="molecule type" value="Genomic_DNA"/>
</dbReference>
<dbReference type="Proteomes" id="UP000838756">
    <property type="component" value="Unassembled WGS sequence"/>
</dbReference>
<accession>A0A8S4SME1</accession>
<name>A0A8S4SME1_9NEOP</name>
<dbReference type="AlphaFoldDB" id="A0A8S4SME1"/>
<keyword evidence="2" id="KW-1185">Reference proteome</keyword>
<evidence type="ECO:0000313" key="2">
    <source>
        <dbReference type="Proteomes" id="UP000838756"/>
    </source>
</evidence>
<proteinExistence type="predicted"/>
<organism evidence="1 2">
    <name type="scientific">Pararge aegeria aegeria</name>
    <dbReference type="NCBI Taxonomy" id="348720"/>
    <lineage>
        <taxon>Eukaryota</taxon>
        <taxon>Metazoa</taxon>
        <taxon>Ecdysozoa</taxon>
        <taxon>Arthropoda</taxon>
        <taxon>Hexapoda</taxon>
        <taxon>Insecta</taxon>
        <taxon>Pterygota</taxon>
        <taxon>Neoptera</taxon>
        <taxon>Endopterygota</taxon>
        <taxon>Lepidoptera</taxon>
        <taxon>Glossata</taxon>
        <taxon>Ditrysia</taxon>
        <taxon>Papilionoidea</taxon>
        <taxon>Nymphalidae</taxon>
        <taxon>Satyrinae</taxon>
        <taxon>Satyrini</taxon>
        <taxon>Parargina</taxon>
        <taxon>Pararge</taxon>
    </lineage>
</organism>
<comment type="caution">
    <text evidence="1">The sequence shown here is derived from an EMBL/GenBank/DDBJ whole genome shotgun (WGS) entry which is preliminary data.</text>
</comment>
<protein>
    <submittedName>
        <fullName evidence="1">Jg22611 protein</fullName>
    </submittedName>
</protein>
<gene>
    <name evidence="1" type="primary">jg22611</name>
    <name evidence="1" type="ORF">PAEG_LOCUS26041</name>
</gene>
<sequence length="126" mass="13896">MRRAALLQLRCTKTTMALTASSVLRCYRLNHFSIYGYLDQLWRASISSRNTNTHTCMACYGNCAVSSHGCHTRRLREYNGELAAGSSVLLLPSTAITNQPAQRGDYGQILQLGEAVSPAVNCNRLL</sequence>